<keyword evidence="3" id="KW-1185">Reference proteome</keyword>
<dbReference type="AlphaFoldDB" id="A0A5A9PHS2"/>
<feature type="transmembrane region" description="Helical" evidence="1">
    <location>
        <begin position="54"/>
        <end position="75"/>
    </location>
</feature>
<keyword evidence="1" id="KW-0472">Membrane</keyword>
<sequence length="161" mass="17760">MKYDCDVLQYDVSEHSSSSTDSNKILVTTTNPERFSIHNTPETTQQQETSSHTVTIAVIPRLLLLLTAAVLCVIYRKRKDQRLSGDPVVLSKNDNNGTCDTINIVPPTPSTNVSKQFPPSVINSKVQSAGDVTYAVIRGGKTEPEDACRDLYTSMNKTTRK</sequence>
<keyword evidence="1" id="KW-0812">Transmembrane</keyword>
<evidence type="ECO:0000313" key="3">
    <source>
        <dbReference type="Proteomes" id="UP000324632"/>
    </source>
</evidence>
<dbReference type="EMBL" id="SOYY01000005">
    <property type="protein sequence ID" value="KAA0721358.1"/>
    <property type="molecule type" value="Genomic_DNA"/>
</dbReference>
<comment type="caution">
    <text evidence="2">The sequence shown here is derived from an EMBL/GenBank/DDBJ whole genome shotgun (WGS) entry which is preliminary data.</text>
</comment>
<organism evidence="2 3">
    <name type="scientific">Triplophysa tibetana</name>
    <dbReference type="NCBI Taxonomy" id="1572043"/>
    <lineage>
        <taxon>Eukaryota</taxon>
        <taxon>Metazoa</taxon>
        <taxon>Chordata</taxon>
        <taxon>Craniata</taxon>
        <taxon>Vertebrata</taxon>
        <taxon>Euteleostomi</taxon>
        <taxon>Actinopterygii</taxon>
        <taxon>Neopterygii</taxon>
        <taxon>Teleostei</taxon>
        <taxon>Ostariophysi</taxon>
        <taxon>Cypriniformes</taxon>
        <taxon>Nemacheilidae</taxon>
        <taxon>Triplophysa</taxon>
    </lineage>
</organism>
<gene>
    <name evidence="2" type="ORF">E1301_Tti020636</name>
</gene>
<proteinExistence type="predicted"/>
<evidence type="ECO:0000313" key="2">
    <source>
        <dbReference type="EMBL" id="KAA0721358.1"/>
    </source>
</evidence>
<evidence type="ECO:0000256" key="1">
    <source>
        <dbReference type="SAM" id="Phobius"/>
    </source>
</evidence>
<reference evidence="2 3" key="1">
    <citation type="journal article" date="2019" name="Mol. Ecol. Resour.">
        <title>Chromosome-level genome assembly of Triplophysa tibetana, a fish adapted to the harsh high-altitude environment of the Tibetan Plateau.</title>
        <authorList>
            <person name="Yang X."/>
            <person name="Liu H."/>
            <person name="Ma Z."/>
            <person name="Zou Y."/>
            <person name="Zou M."/>
            <person name="Mao Y."/>
            <person name="Li X."/>
            <person name="Wang H."/>
            <person name="Chen T."/>
            <person name="Wang W."/>
            <person name="Yang R."/>
        </authorList>
    </citation>
    <scope>NUCLEOTIDE SEQUENCE [LARGE SCALE GENOMIC DNA]</scope>
    <source>
        <strain evidence="2">TTIB1903HZAU</strain>
        <tissue evidence="2">Muscle</tissue>
    </source>
</reference>
<accession>A0A5A9PHS2</accession>
<protein>
    <submittedName>
        <fullName evidence="2">Uncharacterized protein</fullName>
    </submittedName>
</protein>
<dbReference type="Proteomes" id="UP000324632">
    <property type="component" value="Chromosome 5"/>
</dbReference>
<name>A0A5A9PHS2_9TELE</name>
<keyword evidence="1" id="KW-1133">Transmembrane helix</keyword>